<dbReference type="SMART" id="SM00710">
    <property type="entry name" value="PbH1"/>
    <property type="match status" value="16"/>
</dbReference>
<dbReference type="InterPro" id="IPR051561">
    <property type="entry name" value="FRAS1_ECM"/>
</dbReference>
<comment type="caution">
    <text evidence="5">The sequence shown here is derived from an EMBL/GenBank/DDBJ whole genome shotgun (WGS) entry which is preliminary data.</text>
</comment>
<evidence type="ECO:0000256" key="2">
    <source>
        <dbReference type="ARBA" id="ARBA00022737"/>
    </source>
</evidence>
<dbReference type="PANTHER" id="PTHR45739">
    <property type="entry name" value="MATRIX PROTEIN, PUTATIVE-RELATED"/>
    <property type="match status" value="1"/>
</dbReference>
<proteinExistence type="predicted"/>
<dbReference type="RefSeq" id="WP_289162134.1">
    <property type="nucleotide sequence ID" value="NZ_JASZZN010000002.1"/>
</dbReference>
<organism evidence="5 6">
    <name type="scientific">Roseiconus lacunae</name>
    <dbReference type="NCBI Taxonomy" id="2605694"/>
    <lineage>
        <taxon>Bacteria</taxon>
        <taxon>Pseudomonadati</taxon>
        <taxon>Planctomycetota</taxon>
        <taxon>Planctomycetia</taxon>
        <taxon>Pirellulales</taxon>
        <taxon>Pirellulaceae</taxon>
        <taxon>Roseiconus</taxon>
    </lineage>
</organism>
<dbReference type="PROSITE" id="PS51854">
    <property type="entry name" value="CSPG"/>
    <property type="match status" value="1"/>
</dbReference>
<accession>A0ABT7PCY8</accession>
<evidence type="ECO:0000313" key="5">
    <source>
        <dbReference type="EMBL" id="MDM4014362.1"/>
    </source>
</evidence>
<dbReference type="Pfam" id="PF16184">
    <property type="entry name" value="Cadherin_3"/>
    <property type="match status" value="1"/>
</dbReference>
<feature type="domain" description="RapA2 cadherin-like" evidence="4">
    <location>
        <begin position="73"/>
        <end position="136"/>
    </location>
</feature>
<keyword evidence="1" id="KW-0732">Signal</keyword>
<protein>
    <submittedName>
        <fullName evidence="5">Ig-like domain-containing protein</fullName>
    </submittedName>
</protein>
<reference evidence="5 6" key="1">
    <citation type="submission" date="2023-06" db="EMBL/GenBank/DDBJ databases">
        <title>Roseiconus lacunae JC819 isolated from Gulf of Mannar region, Tamil Nadu.</title>
        <authorList>
            <person name="Pk S."/>
            <person name="Ch S."/>
            <person name="Ch V.R."/>
        </authorList>
    </citation>
    <scope>NUCLEOTIDE SEQUENCE [LARGE SCALE GENOMIC DNA]</scope>
    <source>
        <strain evidence="5 6">JC819</strain>
    </source>
</reference>
<dbReference type="InterPro" id="IPR040853">
    <property type="entry name" value="RapA2_cadherin-like"/>
</dbReference>
<keyword evidence="6" id="KW-1185">Reference proteome</keyword>
<dbReference type="Pfam" id="PF17803">
    <property type="entry name" value="Cadherin_4"/>
    <property type="match status" value="1"/>
</dbReference>
<dbReference type="PANTHER" id="PTHR45739:SF12">
    <property type="entry name" value="CHONDROITIN SULFATE PROTEOGLYCAN 4-LIKE ISOFORM X2"/>
    <property type="match status" value="1"/>
</dbReference>
<name>A0ABT7PCY8_9BACT</name>
<dbReference type="InterPro" id="IPR006626">
    <property type="entry name" value="PbH1"/>
</dbReference>
<gene>
    <name evidence="5" type="ORF">QTN89_02890</name>
</gene>
<dbReference type="Proteomes" id="UP001239462">
    <property type="component" value="Unassembled WGS sequence"/>
</dbReference>
<evidence type="ECO:0000313" key="6">
    <source>
        <dbReference type="Proteomes" id="UP001239462"/>
    </source>
</evidence>
<keyword evidence="3" id="KW-0325">Glycoprotein</keyword>
<dbReference type="InterPro" id="IPR039005">
    <property type="entry name" value="CSPG_rpt"/>
</dbReference>
<dbReference type="EMBL" id="JASZZN010000002">
    <property type="protein sequence ID" value="MDM4014362.1"/>
    <property type="molecule type" value="Genomic_DNA"/>
</dbReference>
<evidence type="ECO:0000259" key="4">
    <source>
        <dbReference type="Pfam" id="PF17803"/>
    </source>
</evidence>
<evidence type="ECO:0000256" key="1">
    <source>
        <dbReference type="ARBA" id="ARBA00022729"/>
    </source>
</evidence>
<keyword evidence="2" id="KW-0677">Repeat</keyword>
<evidence type="ECO:0000256" key="3">
    <source>
        <dbReference type="ARBA" id="ARBA00023180"/>
    </source>
</evidence>
<sequence>MPVHSRRRKRSLRIEGLEERRVLAVNPYSLDLDAVGTVDLFAPDGGGSVQDFFVDHPLSIGGIITSRNQPGTNNRPPNVGAVSFASNEGEVLNEAAPGLLQNASDPEGTPVRVSAIASQSAFGATLFGNADGSFTYDSSTSVLLKQLKPGQTSVDTFEFVVEDADGGQTVSSASVTVSGKNTAPALSNNGGGTVSEGANSAITPQQLRFTDPDDAPNELTFTVLVAPSHGALKFSDDLATTIHSFTQQDIDVGRVLYVHNGDESGADSFQFQLADGNEDGVTPTTGTFSFTVTAVDDAPSNSGSLPASATFNEDESGALDLSSVSFSDADGGSSTIVLDADEGKFQATDGGGVIVSGADTNQIRLTGSSSDLNTFLANPNAITYTPPINATGASADTVTMTSQSDDESRVFGSFDVNITDVADPPSNSGTLPSDITVTEDAASNVDLSGVTLADPDGDSLTLTLTASGGVLAASSGGGVTTGGSGTGTLTLSGSPSDLNTFLDTPTNIQYTGPSNVSGDDAETIAVSVNDGGAPVGLGTINVDITNVADPPSNSGSLPSDITVTEDAASNVDLSGVTLTDPDGDSLTLTLTASGGVLAASSGGGVTAGGSGTGTLTLSGSPSDLNTFLDTPTNIQYTGPSNVSGDDAETIAVSVNDGGAPVGLGTINVDITNVADPPSNTGTLPSDITVTEDAASDVDLSGVTLTDPDGDSLTLTLTASGGVLAASSGGGVTAGGSGTGTLTLSGSPSDLNTFLDTPTNIQYTGPSNVSGDDAETIAVSVNDGGAPVGLGSVNVDITNVADPPSNSGTLPSDITVTEDAASDVDLSGVTLTDPDGDSLTLTLTASGGVLAASSGGGVTAGGSGTGTLTLSGSASNLNAFLDTSSNVQYTGPNNVSGDDAETIAVSVNDGGVPVGLGTINVDITNVADPPSNSGSLPSDITVTEDAASDVDLSGVTLTDPDGDSLTLTLTASGGVLAASSGGGVTVGGSGTGTLTLSGSPSDLNTFLDTTTNIQYTGPSNVSGDDAETIAVSINDGGAPVGLGTINVDITNVADPPGNSGSLPSDIVATKNTPSNVPLGSVELFDADGDPLTLDLVVSSGTLNASSGGGVTVSGAGSATIQLAGTIGDLNAFLNTVTNIQYTGATDVTGDNVATMTVSVGDGNSTIGLGVVNIDVVDGSDPPSNSGTLPSQITVIEETASDVDFSAVTLTDPNGDNLTLTLTASAGILTAASVGGVTAGGSGTGVLTLSGSPASLNTYLDTTSNIQYIGPIDVVGDDVATISVTVDDGAAPVSLGSVNIDITNVADPPSNSGTLPSDITVTEDAASNVDLSGVTLADPDGDSLTLTLTASGGVLAASSGGGVTAGGSGTGTLTLSGSASNLNAFLDTSSNVQYTGPNNVSGDDAETIAVSVNDGGAPVGLGTINVDITNVADPPSNSGSLPSDITVTEDAASNVDLSGVTLADPDGDSLTLTLTASGGVLAASSGGGVTAGGSGTGTLTLSGSASNLNAFLDTSSNVQYTGPNNVSGDDAETIAVSVNDGGAPVGLGTINVDITNVADPPSNSGSLPSDITVTEDAASNVDLSGVTLADPDGDSLTLTLTASGGVLAASSGGGVTAGGSGTGTLTLSGSASNLNAFLDTSSNVQYTGPNNVSGDDAETIAVSVNDGGAPVGLGTINVDITNVADPPSNSGTLPSDITVTEDAASNVDLSGVTLADPDGDSLTLTLTASGGVLAASSGGGVTAGGSGTGTLTLSGSASNLNAFLDTSSNVQYTGPNNVSGDDAETIAVSVNDGGAPVGLGTINVDITNVADPPSNSGTLPSDITVTEDAASNVDLSGVTLADPDGDSLTLTLTASGGVLAASSGGGVTAGGSGTGTLTLSGSPSDLNTFLDTTTNIQYTGPSNVFGDDAATVAVSVNDGGAPVGLGTINVDITNVADPPSNSGSLPSDITVTEDAASNVDLSGVTLTDPDGDSLTLTLTASGGVLAASSSGGVTAGGSGTGTLTLSGSPSDLNTFLDTTTNIQYTGPSNVFGDDAATVAVSVNDGGAPVGLGTINVDITNVADPPSNSGSLPSDITVTEDAASNVDLSGVTLADPDGDSLTLTLTASGGVLAASSSGGVTAGGSGTGTLTLSGSPSDLNTFLDTTTNIQYTGPSNVFGDDAATVAVSVNDGGAPVGLGTINVDITNVADPPSNSGSLPSDITVTEDAASNVDLSGVTLADPDGDSLTLTLTASGGALAASSGGGVTAGGSGTGTLTLSGSPTDLNTFLDTTTNIQYTGLSDVFGDDAATVAVSVNDGGAPVGLGSINVDITNVADPPSNTGSLPSDLAVTEDVASNVDLSAVTLTDPDGDSLTLTLTASSGILAASSGAGVTVGGSGSDTLTLAGAPADLNGYLGVATNILFTGPTNLAGDDAATLSVSVNDGGGPIVLGTLNLDISAVNDDPVNVGVFPSNLSIVEDLTSNLDLSSITILDADVGGGLLRVTLTSTNGTLTSLSSGGVTVGGSGTNVLTLLGTLADLNAFLDVTSNIQLLGDLNLAGDDADVLSVVVNDLGNTGSGGGSDISLGNINIDIAAVNDDPTNVGSLPLDLSLVTGLLGGIDLSSLEIADVDVANGLLTVTLSAVASDLFASDSGGVTVGGSGSDTLTLTGTLANLNAYLDVTTNLGLFPGLGLLGEDVDLLTVTVNDGGQSGSGGGTDVVLGLINIDVLPVAAPLVSIASEEELNIPVVLDNPALPDHEAPLERNRSITGGLEPDNVDELFGRFGPWNDREFVPTLF</sequence>